<dbReference type="STRING" id="284581.AMD01_07055"/>
<dbReference type="RefSeq" id="WP_053400692.1">
    <property type="nucleotide sequence ID" value="NZ_JAUKEN010000002.1"/>
</dbReference>
<protein>
    <submittedName>
        <fullName evidence="1">Uncharacterized protein</fullName>
    </submittedName>
</protein>
<reference evidence="2" key="1">
    <citation type="submission" date="2015-08" db="EMBL/GenBank/DDBJ databases">
        <title>Fjat-14210 dsm16467.</title>
        <authorList>
            <person name="Liu B."/>
            <person name="Wang J."/>
            <person name="Zhu Y."/>
            <person name="Liu G."/>
            <person name="Chen Q."/>
            <person name="Chen Z."/>
            <person name="Lan J."/>
            <person name="Che J."/>
            <person name="Ge C."/>
            <person name="Shi H."/>
            <person name="Pan Z."/>
            <person name="Liu X."/>
        </authorList>
    </citation>
    <scope>NUCLEOTIDE SEQUENCE [LARGE SCALE GENOMIC DNA]</scope>
    <source>
        <strain evidence="2">DSM 16467</strain>
    </source>
</reference>
<dbReference type="EMBL" id="LILC01000010">
    <property type="protein sequence ID" value="KOO47105.1"/>
    <property type="molecule type" value="Genomic_DNA"/>
</dbReference>
<evidence type="ECO:0000313" key="2">
    <source>
        <dbReference type="Proteomes" id="UP000037558"/>
    </source>
</evidence>
<keyword evidence="2" id="KW-1185">Reference proteome</keyword>
<dbReference type="PATRIC" id="fig|284581.3.peg.1292"/>
<dbReference type="Proteomes" id="UP000037558">
    <property type="component" value="Unassembled WGS sequence"/>
</dbReference>
<gene>
    <name evidence="1" type="ORF">AMD01_07055</name>
</gene>
<name>A0A0M0L7Q3_9BACI</name>
<dbReference type="AlphaFoldDB" id="A0A0M0L7Q3"/>
<comment type="caution">
    <text evidence="1">The sequence shown here is derived from an EMBL/GenBank/DDBJ whole genome shotgun (WGS) entry which is preliminary data.</text>
</comment>
<organism evidence="1 2">
    <name type="scientific">Priestia koreensis</name>
    <dbReference type="NCBI Taxonomy" id="284581"/>
    <lineage>
        <taxon>Bacteria</taxon>
        <taxon>Bacillati</taxon>
        <taxon>Bacillota</taxon>
        <taxon>Bacilli</taxon>
        <taxon>Bacillales</taxon>
        <taxon>Bacillaceae</taxon>
        <taxon>Priestia</taxon>
    </lineage>
</organism>
<sequence>MLIKKRKSRNTGNNSLLQKPSINVGIVVLEAEKYQLVKQTITLVKKILGTTTVLIVTEVTGG</sequence>
<proteinExistence type="predicted"/>
<evidence type="ECO:0000313" key="1">
    <source>
        <dbReference type="EMBL" id="KOO47105.1"/>
    </source>
</evidence>
<accession>A0A0M0L7Q3</accession>